<dbReference type="CDD" id="cd17502">
    <property type="entry name" value="MFS_Azr1_MDR_like"/>
    <property type="match status" value="1"/>
</dbReference>
<dbReference type="Gene3D" id="1.20.1250.20">
    <property type="entry name" value="MFS general substrate transporter like domains"/>
    <property type="match status" value="1"/>
</dbReference>
<feature type="transmembrane region" description="Helical" evidence="9">
    <location>
        <begin position="314"/>
        <end position="332"/>
    </location>
</feature>
<evidence type="ECO:0000313" key="11">
    <source>
        <dbReference type="EMBL" id="SCL18991.1"/>
    </source>
</evidence>
<dbReference type="Gene3D" id="1.20.1720.10">
    <property type="entry name" value="Multidrug resistance protein D"/>
    <property type="match status" value="1"/>
</dbReference>
<feature type="transmembrane region" description="Helical" evidence="9">
    <location>
        <begin position="81"/>
        <end position="103"/>
    </location>
</feature>
<feature type="transmembrane region" description="Helical" evidence="9">
    <location>
        <begin position="479"/>
        <end position="497"/>
    </location>
</feature>
<keyword evidence="3" id="KW-0813">Transport</keyword>
<proteinExistence type="inferred from homology"/>
<dbReference type="NCBIfam" id="TIGR00711">
    <property type="entry name" value="efflux_EmrB"/>
    <property type="match status" value="1"/>
</dbReference>
<dbReference type="InterPro" id="IPR004638">
    <property type="entry name" value="EmrB-like"/>
</dbReference>
<comment type="subcellular location">
    <subcellularLocation>
        <location evidence="1">Cell membrane</location>
        <topology evidence="1">Multi-pass membrane protein</topology>
    </subcellularLocation>
</comment>
<evidence type="ECO:0000256" key="7">
    <source>
        <dbReference type="ARBA" id="ARBA00023136"/>
    </source>
</evidence>
<dbReference type="PANTHER" id="PTHR23501">
    <property type="entry name" value="MAJOR FACILITATOR SUPERFAMILY"/>
    <property type="match status" value="1"/>
</dbReference>
<gene>
    <name evidence="11" type="ORF">GA0070616_1638</name>
</gene>
<feature type="transmembrane region" description="Helical" evidence="9">
    <location>
        <begin position="374"/>
        <end position="394"/>
    </location>
</feature>
<dbReference type="PROSITE" id="PS50850">
    <property type="entry name" value="MFS"/>
    <property type="match status" value="1"/>
</dbReference>
<dbReference type="Proteomes" id="UP000199699">
    <property type="component" value="Unassembled WGS sequence"/>
</dbReference>
<keyword evidence="6 9" id="KW-1133">Transmembrane helix</keyword>
<feature type="transmembrane region" description="Helical" evidence="9">
    <location>
        <begin position="280"/>
        <end position="302"/>
    </location>
</feature>
<evidence type="ECO:0000256" key="6">
    <source>
        <dbReference type="ARBA" id="ARBA00022989"/>
    </source>
</evidence>
<feature type="region of interest" description="Disordered" evidence="8">
    <location>
        <begin position="506"/>
        <end position="528"/>
    </location>
</feature>
<evidence type="ECO:0000256" key="2">
    <source>
        <dbReference type="ARBA" id="ARBA00007520"/>
    </source>
</evidence>
<feature type="transmembrane region" description="Helical" evidence="9">
    <location>
        <begin position="148"/>
        <end position="170"/>
    </location>
</feature>
<evidence type="ECO:0000256" key="1">
    <source>
        <dbReference type="ARBA" id="ARBA00004651"/>
    </source>
</evidence>
<evidence type="ECO:0000256" key="9">
    <source>
        <dbReference type="SAM" id="Phobius"/>
    </source>
</evidence>
<evidence type="ECO:0000259" key="10">
    <source>
        <dbReference type="PROSITE" id="PS50850"/>
    </source>
</evidence>
<dbReference type="InterPro" id="IPR011701">
    <property type="entry name" value="MFS"/>
</dbReference>
<protein>
    <submittedName>
        <fullName evidence="11">Drug resistance transporter, EmrB/QacA subfamily</fullName>
    </submittedName>
</protein>
<feature type="transmembrane region" description="Helical" evidence="9">
    <location>
        <begin position="242"/>
        <end position="259"/>
    </location>
</feature>
<keyword evidence="4" id="KW-1003">Cell membrane</keyword>
<feature type="transmembrane region" description="Helical" evidence="9">
    <location>
        <begin position="344"/>
        <end position="362"/>
    </location>
</feature>
<evidence type="ECO:0000313" key="12">
    <source>
        <dbReference type="Proteomes" id="UP000199699"/>
    </source>
</evidence>
<keyword evidence="12" id="KW-1185">Reference proteome</keyword>
<evidence type="ECO:0000256" key="5">
    <source>
        <dbReference type="ARBA" id="ARBA00022692"/>
    </source>
</evidence>
<evidence type="ECO:0000256" key="8">
    <source>
        <dbReference type="SAM" id="MobiDB-lite"/>
    </source>
</evidence>
<comment type="similarity">
    <text evidence="2">Belongs to the major facilitator superfamily. TCR/Tet family.</text>
</comment>
<dbReference type="PRINTS" id="PR01036">
    <property type="entry name" value="TCRTETB"/>
</dbReference>
<evidence type="ECO:0000256" key="4">
    <source>
        <dbReference type="ARBA" id="ARBA00022475"/>
    </source>
</evidence>
<dbReference type="AlphaFoldDB" id="A0A1C6RP78"/>
<dbReference type="PANTHER" id="PTHR23501:SF197">
    <property type="entry name" value="COMD"/>
    <property type="match status" value="1"/>
</dbReference>
<dbReference type="InterPro" id="IPR020846">
    <property type="entry name" value="MFS_dom"/>
</dbReference>
<dbReference type="SUPFAM" id="SSF103473">
    <property type="entry name" value="MFS general substrate transporter"/>
    <property type="match status" value="1"/>
</dbReference>
<feature type="transmembrane region" description="Helical" evidence="9">
    <location>
        <begin position="209"/>
        <end position="230"/>
    </location>
</feature>
<feature type="transmembrane region" description="Helical" evidence="9">
    <location>
        <begin position="15"/>
        <end position="38"/>
    </location>
</feature>
<dbReference type="STRING" id="145857.GA0070616_1638"/>
<dbReference type="GO" id="GO:0022857">
    <property type="term" value="F:transmembrane transporter activity"/>
    <property type="evidence" value="ECO:0007669"/>
    <property type="project" value="InterPro"/>
</dbReference>
<dbReference type="OrthoDB" id="9807274at2"/>
<sequence>MIQSDQTVARPRIRLVLFGLMIAMMLAMLDNMIVSTALPRIVGEFGGLDHFTWVVTAYVLGTTVSTPIWGKLGDLYGRRSVFLTAVVVFLAGSALCGMAGSGVLGGPDSGMVQLIAFRALQGLGGGGLIVGVMAIIGDLVPPRERGRYQGMIAGIMAVAMVAGPLVGGFITDNLSWRWAFYVNLPLGGVALVLLLATLRLPRHRTVHRIDWLGAALLSVGITAIVLMTTWGGNEYAWASPQILGLAALALVALVAFGLVEHRAVEPILPLGLFTNRNFALISLVGFLLGFAMFGAMNFLPLYQQTVQGASATDSGLLLLPLMFGMLVVSLVVGRAITRTGHYRVYPIVGGVVMTLGLGLLTLLDVDTSRTESALYMVVLGVGMGFLMQTTMLIAQNSVAQKDLGAASGAATFFRSIGGSLGISLFGAIFANRLGGSPAGAAFGGGGEAGAAMDLEQLRALPAAARDVVLGGLADAISHVFWWAVLFTLAVPALAWFIREIPLRTVNEPPPGATEEEQAGTALAKAPAV</sequence>
<feature type="transmembrane region" description="Helical" evidence="9">
    <location>
        <begin position="115"/>
        <end position="136"/>
    </location>
</feature>
<feature type="domain" description="Major facilitator superfamily (MFS) profile" evidence="10">
    <location>
        <begin position="16"/>
        <end position="502"/>
    </location>
</feature>
<dbReference type="InterPro" id="IPR036259">
    <property type="entry name" value="MFS_trans_sf"/>
</dbReference>
<dbReference type="FunFam" id="1.20.1720.10:FF:000004">
    <property type="entry name" value="EmrB/QacA family drug resistance transporter"/>
    <property type="match status" value="1"/>
</dbReference>
<dbReference type="EMBL" id="FMHT01000003">
    <property type="protein sequence ID" value="SCL18991.1"/>
    <property type="molecule type" value="Genomic_DNA"/>
</dbReference>
<reference evidence="11 12" key="1">
    <citation type="submission" date="2016-06" db="EMBL/GenBank/DDBJ databases">
        <authorList>
            <person name="Kjaerup R.B."/>
            <person name="Dalgaard T.S."/>
            <person name="Juul-Madsen H.R."/>
        </authorList>
    </citation>
    <scope>NUCLEOTIDE SEQUENCE [LARGE SCALE GENOMIC DNA]</scope>
    <source>
        <strain evidence="11 12">DSM 43818</strain>
    </source>
</reference>
<evidence type="ECO:0000256" key="3">
    <source>
        <dbReference type="ARBA" id="ARBA00022448"/>
    </source>
</evidence>
<organism evidence="11 12">
    <name type="scientific">Micromonospora nigra</name>
    <dbReference type="NCBI Taxonomy" id="145857"/>
    <lineage>
        <taxon>Bacteria</taxon>
        <taxon>Bacillati</taxon>
        <taxon>Actinomycetota</taxon>
        <taxon>Actinomycetes</taxon>
        <taxon>Micromonosporales</taxon>
        <taxon>Micromonosporaceae</taxon>
        <taxon>Micromonospora</taxon>
    </lineage>
</organism>
<dbReference type="Pfam" id="PF07690">
    <property type="entry name" value="MFS_1"/>
    <property type="match status" value="1"/>
</dbReference>
<feature type="transmembrane region" description="Helical" evidence="9">
    <location>
        <begin position="176"/>
        <end position="197"/>
    </location>
</feature>
<keyword evidence="5 9" id="KW-0812">Transmembrane</keyword>
<accession>A0A1C6RP78</accession>
<feature type="transmembrane region" description="Helical" evidence="9">
    <location>
        <begin position="50"/>
        <end position="69"/>
    </location>
</feature>
<keyword evidence="7 9" id="KW-0472">Membrane</keyword>
<dbReference type="GO" id="GO:0005886">
    <property type="term" value="C:plasma membrane"/>
    <property type="evidence" value="ECO:0007669"/>
    <property type="project" value="UniProtKB-SubCell"/>
</dbReference>
<name>A0A1C6RP78_9ACTN</name>
<dbReference type="RefSeq" id="WP_091078739.1">
    <property type="nucleotide sequence ID" value="NZ_FMHT01000003.1"/>
</dbReference>
<feature type="transmembrane region" description="Helical" evidence="9">
    <location>
        <begin position="406"/>
        <end position="430"/>
    </location>
</feature>